<sequence>MCMISVWAEDLESQAIQLILRPLMRTLEVALTETSTSPRGASLPGVPLAHGYDSHRWSLGVSRALPSPVVLVL</sequence>
<evidence type="ECO:0000313" key="2">
    <source>
        <dbReference type="Proteomes" id="UP001266305"/>
    </source>
</evidence>
<accession>A0ABQ9TYP9</accession>
<proteinExistence type="predicted"/>
<protein>
    <submittedName>
        <fullName evidence="1">Uncharacterized protein</fullName>
    </submittedName>
</protein>
<keyword evidence="2" id="KW-1185">Reference proteome</keyword>
<gene>
    <name evidence="1" type="ORF">P7K49_032608</name>
</gene>
<reference evidence="1 2" key="1">
    <citation type="submission" date="2023-05" db="EMBL/GenBank/DDBJ databases">
        <title>B98-5 Cell Line De Novo Hybrid Assembly: An Optical Mapping Approach.</title>
        <authorList>
            <person name="Kananen K."/>
            <person name="Auerbach J.A."/>
            <person name="Kautto E."/>
            <person name="Blachly J.S."/>
        </authorList>
    </citation>
    <scope>NUCLEOTIDE SEQUENCE [LARGE SCALE GENOMIC DNA]</scope>
    <source>
        <strain evidence="1">B95-8</strain>
        <tissue evidence="1">Cell line</tissue>
    </source>
</reference>
<organism evidence="1 2">
    <name type="scientific">Saguinus oedipus</name>
    <name type="common">Cotton-top tamarin</name>
    <name type="synonym">Oedipomidas oedipus</name>
    <dbReference type="NCBI Taxonomy" id="9490"/>
    <lineage>
        <taxon>Eukaryota</taxon>
        <taxon>Metazoa</taxon>
        <taxon>Chordata</taxon>
        <taxon>Craniata</taxon>
        <taxon>Vertebrata</taxon>
        <taxon>Euteleostomi</taxon>
        <taxon>Mammalia</taxon>
        <taxon>Eutheria</taxon>
        <taxon>Euarchontoglires</taxon>
        <taxon>Primates</taxon>
        <taxon>Haplorrhini</taxon>
        <taxon>Platyrrhini</taxon>
        <taxon>Cebidae</taxon>
        <taxon>Callitrichinae</taxon>
        <taxon>Saguinus</taxon>
    </lineage>
</organism>
<dbReference type="Proteomes" id="UP001266305">
    <property type="component" value="Unassembled WGS sequence"/>
</dbReference>
<name>A0ABQ9TYP9_SAGOE</name>
<dbReference type="EMBL" id="JASSZA010000018">
    <property type="protein sequence ID" value="KAK2089942.1"/>
    <property type="molecule type" value="Genomic_DNA"/>
</dbReference>
<evidence type="ECO:0000313" key="1">
    <source>
        <dbReference type="EMBL" id="KAK2089942.1"/>
    </source>
</evidence>
<comment type="caution">
    <text evidence="1">The sequence shown here is derived from an EMBL/GenBank/DDBJ whole genome shotgun (WGS) entry which is preliminary data.</text>
</comment>